<dbReference type="InterPro" id="IPR014555">
    <property type="entry name" value="RecF-like"/>
</dbReference>
<evidence type="ECO:0000313" key="2">
    <source>
        <dbReference type="EMBL" id="RDH43972.1"/>
    </source>
</evidence>
<feature type="domain" description="ATPase AAA-type core" evidence="1">
    <location>
        <begin position="24"/>
        <end position="338"/>
    </location>
</feature>
<dbReference type="InterPro" id="IPR027417">
    <property type="entry name" value="P-loop_NTPase"/>
</dbReference>
<evidence type="ECO:0000259" key="1">
    <source>
        <dbReference type="Pfam" id="PF13304"/>
    </source>
</evidence>
<dbReference type="SUPFAM" id="SSF52540">
    <property type="entry name" value="P-loop containing nucleoside triphosphate hydrolases"/>
    <property type="match status" value="1"/>
</dbReference>
<dbReference type="EMBL" id="NDXW01000001">
    <property type="protein sequence ID" value="RDH43972.1"/>
    <property type="molecule type" value="Genomic_DNA"/>
</dbReference>
<dbReference type="PIRSF" id="PIRSF029347">
    <property type="entry name" value="RecF"/>
    <property type="match status" value="1"/>
</dbReference>
<proteinExistence type="predicted"/>
<dbReference type="PANTHER" id="PTHR32182:SF25">
    <property type="entry name" value="SLR1056 PROTEIN"/>
    <property type="match status" value="1"/>
</dbReference>
<reference evidence="2 3" key="1">
    <citation type="submission" date="2017-04" db="EMBL/GenBank/DDBJ databases">
        <title>Draft genome sequence of Zooshikella ganghwensis VG4 isolated from Red Sea sediments.</title>
        <authorList>
            <person name="Rehman Z."/>
            <person name="Alam I."/>
            <person name="Kamau A."/>
            <person name="Bajic V."/>
            <person name="Leiknes T."/>
        </authorList>
    </citation>
    <scope>NUCLEOTIDE SEQUENCE [LARGE SCALE GENOMIC DNA]</scope>
    <source>
        <strain evidence="2 3">VG4</strain>
    </source>
</reference>
<sequence length="371" mass="41938">MMIKQIHIEGYRSIRELSLPLHPVNVLVGPNGCGKTNLYRALLLLSKAAKGEFASSIIYEGGMPLALWAGEKRHSDTKRTPRRIKLAVSFEELSYELHAGLTPKTPANTCFEFDPVFREEYVWLKAKRRQNNTLLTRKATSVWLTHADRKRYEYPVTLLPSESVLSQLQEPHLYPELFTLRELLLQWRFYHYFDTGPPAAVRQPQVGTLTPVLSHNGNDLAAALQTIIETGDESTLHEIIETAFPDSRLLILPNHGRFAIYLQKDGIRRPFEARELSDGTLRFLCLTAALLSPRPPSLLALNEPETSLHPDLLPALTLLIGHAAKYSQLFITTHSYSLAEVIADLCNTQPIILEMLDGETRWVNEPIAMNT</sequence>
<protein>
    <submittedName>
        <fullName evidence="2">DUF2813 domain-containing protein</fullName>
    </submittedName>
</protein>
<dbReference type="InterPro" id="IPR003959">
    <property type="entry name" value="ATPase_AAA_core"/>
</dbReference>
<organism evidence="2 3">
    <name type="scientific">Zooshikella ganghwensis</name>
    <dbReference type="NCBI Taxonomy" id="202772"/>
    <lineage>
        <taxon>Bacteria</taxon>
        <taxon>Pseudomonadati</taxon>
        <taxon>Pseudomonadota</taxon>
        <taxon>Gammaproteobacteria</taxon>
        <taxon>Oceanospirillales</taxon>
        <taxon>Zooshikellaceae</taxon>
        <taxon>Zooshikella</taxon>
    </lineage>
</organism>
<evidence type="ECO:0000313" key="3">
    <source>
        <dbReference type="Proteomes" id="UP000257039"/>
    </source>
</evidence>
<dbReference type="GO" id="GO:0005524">
    <property type="term" value="F:ATP binding"/>
    <property type="evidence" value="ECO:0007669"/>
    <property type="project" value="InterPro"/>
</dbReference>
<dbReference type="GO" id="GO:0006302">
    <property type="term" value="P:double-strand break repair"/>
    <property type="evidence" value="ECO:0007669"/>
    <property type="project" value="TreeGrafter"/>
</dbReference>
<keyword evidence="3" id="KW-1185">Reference proteome</keyword>
<dbReference type="PANTHER" id="PTHR32182">
    <property type="entry name" value="DNA REPLICATION AND REPAIR PROTEIN RECF"/>
    <property type="match status" value="1"/>
</dbReference>
<dbReference type="Proteomes" id="UP000257039">
    <property type="component" value="Unassembled WGS sequence"/>
</dbReference>
<dbReference type="GO" id="GO:0016887">
    <property type="term" value="F:ATP hydrolysis activity"/>
    <property type="evidence" value="ECO:0007669"/>
    <property type="project" value="InterPro"/>
</dbReference>
<accession>A0A4P9VPK7</accession>
<dbReference type="GO" id="GO:0000731">
    <property type="term" value="P:DNA synthesis involved in DNA repair"/>
    <property type="evidence" value="ECO:0007669"/>
    <property type="project" value="TreeGrafter"/>
</dbReference>
<dbReference type="AlphaFoldDB" id="A0A4P9VPK7"/>
<dbReference type="Gene3D" id="3.40.50.300">
    <property type="entry name" value="P-loop containing nucleotide triphosphate hydrolases"/>
    <property type="match status" value="2"/>
</dbReference>
<comment type="caution">
    <text evidence="2">The sequence shown here is derived from an EMBL/GenBank/DDBJ whole genome shotgun (WGS) entry which is preliminary data.</text>
</comment>
<name>A0A4P9VPK7_9GAMM</name>
<gene>
    <name evidence="2" type="ORF">B9G39_11235</name>
</gene>
<dbReference type="Pfam" id="PF13304">
    <property type="entry name" value="AAA_21"/>
    <property type="match status" value="1"/>
</dbReference>